<dbReference type="EMBL" id="FNZM01000014">
    <property type="protein sequence ID" value="SEK05197.1"/>
    <property type="molecule type" value="Genomic_DNA"/>
</dbReference>
<comment type="similarity">
    <text evidence="2">Belongs to the bacterial solute-binding protein SsuA/TauA family.</text>
</comment>
<evidence type="ECO:0000256" key="6">
    <source>
        <dbReference type="ARBA" id="ARBA00070228"/>
    </source>
</evidence>
<dbReference type="InterPro" id="IPR010067">
    <property type="entry name" value="ABC_SsuA_sub-bd"/>
</dbReference>
<reference evidence="8 9" key="1">
    <citation type="submission" date="2016-10" db="EMBL/GenBank/DDBJ databases">
        <authorList>
            <person name="Varghese N."/>
            <person name="Submissions S."/>
        </authorList>
    </citation>
    <scope>NUCLEOTIDE SEQUENCE [LARGE SCALE GENOMIC DNA]</scope>
    <source>
        <strain evidence="8 9">LMG 22274</strain>
    </source>
</reference>
<evidence type="ECO:0000313" key="9">
    <source>
        <dbReference type="Proteomes" id="UP000183529"/>
    </source>
</evidence>
<comment type="subcellular location">
    <subcellularLocation>
        <location evidence="1">Periplasm</location>
    </subcellularLocation>
</comment>
<dbReference type="InterPro" id="IPR006311">
    <property type="entry name" value="TAT_signal"/>
</dbReference>
<dbReference type="NCBIfam" id="TIGR01728">
    <property type="entry name" value="SsuA_fam"/>
    <property type="match status" value="1"/>
</dbReference>
<dbReference type="Proteomes" id="UP000183529">
    <property type="component" value="Unassembled WGS sequence"/>
</dbReference>
<evidence type="ECO:0000256" key="5">
    <source>
        <dbReference type="ARBA" id="ARBA00055538"/>
    </source>
</evidence>
<dbReference type="GO" id="GO:0042597">
    <property type="term" value="C:periplasmic space"/>
    <property type="evidence" value="ECO:0007669"/>
    <property type="project" value="UniProtKB-SubCell"/>
</dbReference>
<dbReference type="InterPro" id="IPR001638">
    <property type="entry name" value="Solute-binding_3/MltF_N"/>
</dbReference>
<dbReference type="NCBIfam" id="NF008588">
    <property type="entry name" value="PRK11553.1"/>
    <property type="match status" value="1"/>
</dbReference>
<protein>
    <recommendedName>
        <fullName evidence="6">Putative aliphatic sulfonates-binding protein</fullName>
    </recommendedName>
</protein>
<keyword evidence="4" id="KW-0732">Signal</keyword>
<dbReference type="PROSITE" id="PS51318">
    <property type="entry name" value="TAT"/>
    <property type="match status" value="1"/>
</dbReference>
<dbReference type="InterPro" id="IPR015168">
    <property type="entry name" value="SsuA/THI5"/>
</dbReference>
<dbReference type="PANTHER" id="PTHR30024:SF42">
    <property type="entry name" value="ALIPHATIC SULFONATES-BINDING PROTEIN-RELATED"/>
    <property type="match status" value="1"/>
</dbReference>
<evidence type="ECO:0000259" key="7">
    <source>
        <dbReference type="SMART" id="SM00062"/>
    </source>
</evidence>
<dbReference type="GO" id="GO:0016020">
    <property type="term" value="C:membrane"/>
    <property type="evidence" value="ECO:0007669"/>
    <property type="project" value="InterPro"/>
</dbReference>
<comment type="caution">
    <text evidence="8">The sequence shown here is derived from an EMBL/GenBank/DDBJ whole genome shotgun (WGS) entry which is preliminary data.</text>
</comment>
<feature type="domain" description="Solute-binding protein family 3/N-terminal" evidence="7">
    <location>
        <begin position="57"/>
        <end position="272"/>
    </location>
</feature>
<dbReference type="AlphaFoldDB" id="A0AAQ1GJS3"/>
<evidence type="ECO:0000256" key="4">
    <source>
        <dbReference type="ARBA" id="ARBA00022729"/>
    </source>
</evidence>
<dbReference type="FunFam" id="3.40.190.10:FF:000050">
    <property type="entry name" value="Sulfonate ABC transporter substrate-binding protein"/>
    <property type="match status" value="1"/>
</dbReference>
<gene>
    <name evidence="8" type="ORF">SAMN05216550_114176</name>
</gene>
<dbReference type="Pfam" id="PF09084">
    <property type="entry name" value="NMT1"/>
    <property type="match status" value="1"/>
</dbReference>
<keyword evidence="3" id="KW-0813">Transport</keyword>
<dbReference type="CDD" id="cd13557">
    <property type="entry name" value="PBP2_SsuA"/>
    <property type="match status" value="1"/>
</dbReference>
<accession>A0AAQ1GJS3</accession>
<evidence type="ECO:0000256" key="2">
    <source>
        <dbReference type="ARBA" id="ARBA00010742"/>
    </source>
</evidence>
<evidence type="ECO:0000256" key="1">
    <source>
        <dbReference type="ARBA" id="ARBA00004418"/>
    </source>
</evidence>
<comment type="function">
    <text evidence="5">Part of a binding-protein-dependent transport system for aliphatic sulfonates. Putative binding protein.</text>
</comment>
<organism evidence="8 9">
    <name type="scientific">Paraburkholderia tropica</name>
    <dbReference type="NCBI Taxonomy" id="92647"/>
    <lineage>
        <taxon>Bacteria</taxon>
        <taxon>Pseudomonadati</taxon>
        <taxon>Pseudomonadota</taxon>
        <taxon>Betaproteobacteria</taxon>
        <taxon>Burkholderiales</taxon>
        <taxon>Burkholderiaceae</taxon>
        <taxon>Paraburkholderia</taxon>
    </lineage>
</organism>
<dbReference type="Gene3D" id="3.40.190.10">
    <property type="entry name" value="Periplasmic binding protein-like II"/>
    <property type="match status" value="2"/>
</dbReference>
<evidence type="ECO:0000313" key="8">
    <source>
        <dbReference type="EMBL" id="SEK05197.1"/>
    </source>
</evidence>
<proteinExistence type="inferred from homology"/>
<dbReference type="GO" id="GO:0042626">
    <property type="term" value="F:ATPase-coupled transmembrane transporter activity"/>
    <property type="evidence" value="ECO:0007669"/>
    <property type="project" value="InterPro"/>
</dbReference>
<evidence type="ECO:0000256" key="3">
    <source>
        <dbReference type="ARBA" id="ARBA00022448"/>
    </source>
</evidence>
<dbReference type="PANTHER" id="PTHR30024">
    <property type="entry name" value="ALIPHATIC SULFONATES-BINDING PROTEIN-RELATED"/>
    <property type="match status" value="1"/>
</dbReference>
<dbReference type="SMART" id="SM00062">
    <property type="entry name" value="PBPb"/>
    <property type="match status" value="1"/>
</dbReference>
<name>A0AAQ1GJS3_9BURK</name>
<dbReference type="SUPFAM" id="SSF53850">
    <property type="entry name" value="Periplasmic binding protein-like II"/>
    <property type="match status" value="1"/>
</dbReference>
<dbReference type="RefSeq" id="WP_074985743.1">
    <property type="nucleotide sequence ID" value="NZ_CADFGN010000012.1"/>
</dbReference>
<sequence>MSNDQHDDHRANGARRQLLKAAAGAATLATIRSAAGVGAASAFALQSGAARAQGNKVLRVGFQKYGNFVVLKARGTLEKRLAPLGFSVQWLEFPGGPQLLEGLNAGAVDVGTVGETPPIFAQAGGVDFVYIASEPPAPKGEAIVVPQDSPIRTVADLRGKRVALNKGSNVHYLIVKALQKANLKYEDIQPVYLAPADARAAFTSRSVDAWVIWDPYLAAIERQANARTIANGEHLVDNVQYYLATRKFADAQPQVVRALVDELVAVDNFARDNIPAVAAQLSPLVGLDTATLEVALKRAGYGVRPIDAATLAYQQQIADTFTELKLIPRKLVVADARWQTT</sequence>